<gene>
    <name evidence="1" type="primary">maeB_3</name>
    <name evidence="1" type="ORF">NCTC8985_06269</name>
</gene>
<organism evidence="1 2">
    <name type="scientific">Escherichia coli</name>
    <dbReference type="NCBI Taxonomy" id="562"/>
    <lineage>
        <taxon>Bacteria</taxon>
        <taxon>Pseudomonadati</taxon>
        <taxon>Pseudomonadota</taxon>
        <taxon>Gammaproteobacteria</taxon>
        <taxon>Enterobacterales</taxon>
        <taxon>Enterobacteriaceae</taxon>
        <taxon>Escherichia</taxon>
    </lineage>
</organism>
<dbReference type="Proteomes" id="UP000254405">
    <property type="component" value="Unassembled WGS sequence"/>
</dbReference>
<protein>
    <submittedName>
        <fullName evidence="1">NADP-dependent malic enzyme</fullName>
        <ecNumber evidence="1">1.1.1.40</ecNumber>
    </submittedName>
</protein>
<dbReference type="GO" id="GO:0004473">
    <property type="term" value="F:malate dehydrogenase (decarboxylating) (NADP+) activity"/>
    <property type="evidence" value="ECO:0007669"/>
    <property type="project" value="UniProtKB-EC"/>
</dbReference>
<evidence type="ECO:0000313" key="2">
    <source>
        <dbReference type="Proteomes" id="UP000254405"/>
    </source>
</evidence>
<accession>A0A376TUE6</accession>
<name>A0A376TUE6_ECOLX</name>
<dbReference type="EC" id="1.1.1.40" evidence="1"/>
<dbReference type="AlphaFoldDB" id="A0A376TUE6"/>
<dbReference type="EMBL" id="UGCO01000001">
    <property type="protein sequence ID" value="STI80822.1"/>
    <property type="molecule type" value="Genomic_DNA"/>
</dbReference>
<proteinExistence type="predicted"/>
<evidence type="ECO:0000313" key="1">
    <source>
        <dbReference type="EMBL" id="STI80822.1"/>
    </source>
</evidence>
<keyword evidence="1" id="KW-0560">Oxidoreductase</keyword>
<reference evidence="1 2" key="1">
    <citation type="submission" date="2018-06" db="EMBL/GenBank/DDBJ databases">
        <authorList>
            <consortium name="Pathogen Informatics"/>
            <person name="Doyle S."/>
        </authorList>
    </citation>
    <scope>NUCLEOTIDE SEQUENCE [LARGE SCALE GENOMIC DNA]</scope>
    <source>
        <strain evidence="1 2">NCTC8985</strain>
    </source>
</reference>
<sequence>MNIFSVVKNVFGYRDGVHTAGAMNALAAAEW</sequence>